<keyword evidence="2" id="KW-0378">Hydrolase</keyword>
<keyword evidence="2" id="KW-0645">Protease</keyword>
<gene>
    <name evidence="2" type="ORF">BcabD6B2_47420</name>
</gene>
<dbReference type="Proteomes" id="UP001497744">
    <property type="component" value="Unassembled WGS sequence"/>
</dbReference>
<reference evidence="2 3" key="1">
    <citation type="submission" date="2021-06" db="EMBL/GenBank/DDBJ databases">
        <title>Genome sequence of Babesia caballi.</title>
        <authorList>
            <person name="Yamagishi J."/>
            <person name="Kidaka T."/>
            <person name="Ochi A."/>
        </authorList>
    </citation>
    <scope>NUCLEOTIDE SEQUENCE [LARGE SCALE GENOMIC DNA]</scope>
    <source>
        <strain evidence="2">USDA-D6B2</strain>
    </source>
</reference>
<sequence>MWRPSTTPARGFYTVQLFHDLLLAHNRGVCSTSAAALRTAADPRGPPPATPSLSKPPSRALRGRQVAAKGEHTNAMTVEAPPRSLCQLQLKFVPRPLLPAPHVRLLQRQLSTAVQQEPQPYRPTVTSEAHSQPQHGTAVLPNVTASNVTAATVSETQAEVKPTALATTLKPAPPDSSGNSAKSKRKDVLSETKETPKTAATAPSDDPPQGSLATTTQGTSSVAEAQNQALDAAFELSEGESLDWNNKQLCKVSHRNLLLYAYNHLDMATVVKITNQVLAAYQTLPRRRKASQRRQYVQRFLRCIRKHEPLEDHRQLARWLLRCIDLLTCDDLYSMLRVRHILNYDNSFETFRASFGMENFESFSNVRTSKVQQDKLIGEKALKSRTAQRNLLMRHLKINKFRFLKDQNVTKAVYEANIEWLDAGVDAAPLDAERFAFVYNLPFIEHGELSAALHEVLSRFSTVRRVDILFDRIPPLTTMVRRSAVARNSAPPPRDKYSPLYALVEFDTKADRDYICDEHIRVFGLLCCGRVVYPELAERKCSLLTALYPPFRRMADALQFIANALVEQPGDVATLSHASESHAATTAASVTTNGVPLQSMGHGTSALQTNPPPGSPSHAPQTDVTVNSTHTAVDTEADIVTVVPSHCRIMPSSKRKKGAAGQSPVVTADAQRPVTTGDWPACPPPEPDNHVDSSMLEKLQNKAVANGSMDPQWVVLRFRDFKHAYFARLRLLQKFADEPRSLVSFDTKRSIFHNGKYVDLPLFQYSPRAENDPSVARITQSAVDSAACGGPLGGTAT</sequence>
<evidence type="ECO:0000256" key="1">
    <source>
        <dbReference type="SAM" id="MobiDB-lite"/>
    </source>
</evidence>
<feature type="region of interest" description="Disordered" evidence="1">
    <location>
        <begin position="39"/>
        <end position="60"/>
    </location>
</feature>
<feature type="region of interest" description="Disordered" evidence="1">
    <location>
        <begin position="593"/>
        <end position="622"/>
    </location>
</feature>
<name>A0AAV4M094_BABCB</name>
<feature type="compositionally biased region" description="Polar residues" evidence="1">
    <location>
        <begin position="114"/>
        <end position="135"/>
    </location>
</feature>
<evidence type="ECO:0000313" key="2">
    <source>
        <dbReference type="EMBL" id="GIX65307.1"/>
    </source>
</evidence>
<comment type="caution">
    <text evidence="2">The sequence shown here is derived from an EMBL/GenBank/DDBJ whole genome shotgun (WGS) entry which is preliminary data.</text>
</comment>
<accession>A0AAV4M094</accession>
<dbReference type="RefSeq" id="XP_067717376.1">
    <property type="nucleotide sequence ID" value="XM_067861275.1"/>
</dbReference>
<feature type="compositionally biased region" description="Polar residues" evidence="1">
    <location>
        <begin position="211"/>
        <end position="223"/>
    </location>
</feature>
<protein>
    <submittedName>
        <fullName evidence="2">ATP-dependent zinc metalloprotease, putative</fullName>
    </submittedName>
</protein>
<feature type="region of interest" description="Disordered" evidence="1">
    <location>
        <begin position="114"/>
        <end position="141"/>
    </location>
</feature>
<dbReference type="GO" id="GO:0008237">
    <property type="term" value="F:metallopeptidase activity"/>
    <property type="evidence" value="ECO:0007669"/>
    <property type="project" value="UniProtKB-KW"/>
</dbReference>
<feature type="compositionally biased region" description="Basic and acidic residues" evidence="1">
    <location>
        <begin position="186"/>
        <end position="196"/>
    </location>
</feature>
<feature type="compositionally biased region" description="Polar residues" evidence="1">
    <location>
        <begin position="593"/>
        <end position="609"/>
    </location>
</feature>
<keyword evidence="3" id="KW-1185">Reference proteome</keyword>
<organism evidence="2 3">
    <name type="scientific">Babesia caballi</name>
    <dbReference type="NCBI Taxonomy" id="5871"/>
    <lineage>
        <taxon>Eukaryota</taxon>
        <taxon>Sar</taxon>
        <taxon>Alveolata</taxon>
        <taxon>Apicomplexa</taxon>
        <taxon>Aconoidasida</taxon>
        <taxon>Piroplasmida</taxon>
        <taxon>Babesiidae</taxon>
        <taxon>Babesia</taxon>
    </lineage>
</organism>
<keyword evidence="2" id="KW-0482">Metalloprotease</keyword>
<evidence type="ECO:0000313" key="3">
    <source>
        <dbReference type="Proteomes" id="UP001497744"/>
    </source>
</evidence>
<feature type="region of interest" description="Disordered" evidence="1">
    <location>
        <begin position="154"/>
        <end position="223"/>
    </location>
</feature>
<proteinExistence type="predicted"/>
<dbReference type="EMBL" id="BPLF01000004">
    <property type="protein sequence ID" value="GIX65307.1"/>
    <property type="molecule type" value="Genomic_DNA"/>
</dbReference>
<dbReference type="AlphaFoldDB" id="A0AAV4M094"/>
<dbReference type="GeneID" id="94196788"/>